<gene>
    <name evidence="1" type="ORF">UFOVP420_39</name>
</gene>
<organism evidence="1">
    <name type="scientific">uncultured Caudovirales phage</name>
    <dbReference type="NCBI Taxonomy" id="2100421"/>
    <lineage>
        <taxon>Viruses</taxon>
        <taxon>Duplodnaviria</taxon>
        <taxon>Heunggongvirae</taxon>
        <taxon>Uroviricota</taxon>
        <taxon>Caudoviricetes</taxon>
        <taxon>Peduoviridae</taxon>
        <taxon>Maltschvirus</taxon>
        <taxon>Maltschvirus maltsch</taxon>
    </lineage>
</organism>
<name>A0A6J5M4F4_9CAUD</name>
<protein>
    <submittedName>
        <fullName evidence="1">SaV-like</fullName>
    </submittedName>
</protein>
<reference evidence="1" key="1">
    <citation type="submission" date="2020-04" db="EMBL/GenBank/DDBJ databases">
        <authorList>
            <person name="Chiriac C."/>
            <person name="Salcher M."/>
            <person name="Ghai R."/>
            <person name="Kavagutti S V."/>
        </authorList>
    </citation>
    <scope>NUCLEOTIDE SEQUENCE</scope>
</reference>
<evidence type="ECO:0000313" key="1">
    <source>
        <dbReference type="EMBL" id="CAB4141674.1"/>
    </source>
</evidence>
<proteinExistence type="predicted"/>
<dbReference type="InterPro" id="IPR021739">
    <property type="entry name" value="SaV-like"/>
</dbReference>
<dbReference type="EMBL" id="LR796394">
    <property type="protein sequence ID" value="CAB4141674.1"/>
    <property type="molecule type" value="Genomic_DNA"/>
</dbReference>
<sequence>MSANQTQVAGQHYKTEIQPWDFIAANKLDYFEGNIIKYVSRWRVKGGVEDLRKARHYLDKLIEMNVKP</sequence>
<accession>A0A6J5M4F4</accession>
<dbReference type="Pfam" id="PF11753">
    <property type="entry name" value="DUF3310"/>
    <property type="match status" value="1"/>
</dbReference>